<dbReference type="OrthoDB" id="234896at2"/>
<dbReference type="Proteomes" id="UP000214646">
    <property type="component" value="Unassembled WGS sequence"/>
</dbReference>
<name>A0A225DCG5_9BACT</name>
<feature type="chain" id="PRO_5012601255" evidence="1">
    <location>
        <begin position="27"/>
        <end position="283"/>
    </location>
</feature>
<dbReference type="AlphaFoldDB" id="A0A225DCG5"/>
<feature type="signal peptide" evidence="1">
    <location>
        <begin position="1"/>
        <end position="26"/>
    </location>
</feature>
<proteinExistence type="predicted"/>
<protein>
    <submittedName>
        <fullName evidence="3">Alpha/beta hydrolase family protein</fullName>
    </submittedName>
</protein>
<dbReference type="InterPro" id="IPR029058">
    <property type="entry name" value="AB_hydrolase_fold"/>
</dbReference>
<dbReference type="SUPFAM" id="SSF53474">
    <property type="entry name" value="alpha/beta-Hydrolases"/>
    <property type="match status" value="1"/>
</dbReference>
<dbReference type="GO" id="GO:0008236">
    <property type="term" value="F:serine-type peptidase activity"/>
    <property type="evidence" value="ECO:0007669"/>
    <property type="project" value="InterPro"/>
</dbReference>
<dbReference type="Gene3D" id="3.40.50.1820">
    <property type="entry name" value="alpha/beta hydrolase"/>
    <property type="match status" value="1"/>
</dbReference>
<evidence type="ECO:0000313" key="3">
    <source>
        <dbReference type="EMBL" id="OWK38683.1"/>
    </source>
</evidence>
<feature type="domain" description="Peptidase S9 prolyl oligopeptidase catalytic" evidence="2">
    <location>
        <begin position="125"/>
        <end position="278"/>
    </location>
</feature>
<dbReference type="InterPro" id="IPR001375">
    <property type="entry name" value="Peptidase_S9_cat"/>
</dbReference>
<organism evidence="3 4">
    <name type="scientific">Fimbriiglobus ruber</name>
    <dbReference type="NCBI Taxonomy" id="1908690"/>
    <lineage>
        <taxon>Bacteria</taxon>
        <taxon>Pseudomonadati</taxon>
        <taxon>Planctomycetota</taxon>
        <taxon>Planctomycetia</taxon>
        <taxon>Gemmatales</taxon>
        <taxon>Gemmataceae</taxon>
        <taxon>Fimbriiglobus</taxon>
    </lineage>
</organism>
<comment type="caution">
    <text evidence="3">The sequence shown here is derived from an EMBL/GenBank/DDBJ whole genome shotgun (WGS) entry which is preliminary data.</text>
</comment>
<keyword evidence="3" id="KW-0378">Hydrolase</keyword>
<keyword evidence="1" id="KW-0732">Signal</keyword>
<gene>
    <name evidence="3" type="ORF">FRUB_07803</name>
</gene>
<dbReference type="GO" id="GO:0006508">
    <property type="term" value="P:proteolysis"/>
    <property type="evidence" value="ECO:0007669"/>
    <property type="project" value="InterPro"/>
</dbReference>
<accession>A0A225DCG5</accession>
<sequence>MPSVRQVVTVLLLGGLVAALTGTAPAAEPKAFPGTSSKWEGFPKYDFKIDGTDVTVVAPAEPLPGRPWVWRAEFFGAFADADKAMVKAGWHLVYARTSDLFGAPKAMKKWEGVYDALVADYGFHKKPGLIGLSRGGLYCMNWAATHPDKTLAVYLDNAVCDFKSWPGGKQKGHGTAQGSDGEWKKMLAAYDFKTDAEAIEYKLNPVDNLAPLVKAKIPLLLVYGDADKVVPIKENSALVFERYTALGGPVKQFVKPGQDHHPHGLKDVTPVVEFFTAALEARK</sequence>
<evidence type="ECO:0000313" key="4">
    <source>
        <dbReference type="Proteomes" id="UP000214646"/>
    </source>
</evidence>
<evidence type="ECO:0000259" key="2">
    <source>
        <dbReference type="Pfam" id="PF00326"/>
    </source>
</evidence>
<dbReference type="EMBL" id="NIDE01000014">
    <property type="protein sequence ID" value="OWK38683.1"/>
    <property type="molecule type" value="Genomic_DNA"/>
</dbReference>
<reference evidence="4" key="1">
    <citation type="submission" date="2017-06" db="EMBL/GenBank/DDBJ databases">
        <title>Genome analysis of Fimbriiglobus ruber SP5, the first member of the order Planctomycetales with confirmed chitinolytic capability.</title>
        <authorList>
            <person name="Ravin N.V."/>
            <person name="Rakitin A.L."/>
            <person name="Ivanova A.A."/>
            <person name="Beletsky A.V."/>
            <person name="Kulichevskaya I.S."/>
            <person name="Mardanov A.V."/>
            <person name="Dedysh S.N."/>
        </authorList>
    </citation>
    <scope>NUCLEOTIDE SEQUENCE [LARGE SCALE GENOMIC DNA]</scope>
    <source>
        <strain evidence="4">SP5</strain>
    </source>
</reference>
<evidence type="ECO:0000256" key="1">
    <source>
        <dbReference type="SAM" id="SignalP"/>
    </source>
</evidence>
<dbReference type="Pfam" id="PF00326">
    <property type="entry name" value="Peptidase_S9"/>
    <property type="match status" value="1"/>
</dbReference>
<dbReference type="RefSeq" id="WP_088258424.1">
    <property type="nucleotide sequence ID" value="NZ_NIDE01000014.1"/>
</dbReference>
<keyword evidence="4" id="KW-1185">Reference proteome</keyword>